<sequence length="199" mass="22653">MVKESITTNTKELLHMKEQLTHVNAKSDIMIQKLDEISLNQNTLPVRANKEDYTSITNINNNRQAITTNRTPVNNIPTEHQRTIQVVSLPTYNGQNTSSGPIQYPMEDINSIQGHSELGRLEQENDAEYYNQTNENDTYNYKQIENQTNDAGLLSRFTNYIGGNSRVLNPSQYTQWQSGGLRTVRSVPPCYCVSRPPEC</sequence>
<dbReference type="AlphaFoldDB" id="A0A2Z6S7U2"/>
<comment type="caution">
    <text evidence="1">The sequence shown here is derived from an EMBL/GenBank/DDBJ whole genome shotgun (WGS) entry which is preliminary data.</text>
</comment>
<name>A0A2Z6S7U2_9GLOM</name>
<proteinExistence type="predicted"/>
<evidence type="ECO:0000313" key="2">
    <source>
        <dbReference type="Proteomes" id="UP000247702"/>
    </source>
</evidence>
<dbReference type="Proteomes" id="UP000247702">
    <property type="component" value="Unassembled WGS sequence"/>
</dbReference>
<organism evidence="1 2">
    <name type="scientific">Rhizophagus clarus</name>
    <dbReference type="NCBI Taxonomy" id="94130"/>
    <lineage>
        <taxon>Eukaryota</taxon>
        <taxon>Fungi</taxon>
        <taxon>Fungi incertae sedis</taxon>
        <taxon>Mucoromycota</taxon>
        <taxon>Glomeromycotina</taxon>
        <taxon>Glomeromycetes</taxon>
        <taxon>Glomerales</taxon>
        <taxon>Glomeraceae</taxon>
        <taxon>Rhizophagus</taxon>
    </lineage>
</organism>
<protein>
    <submittedName>
        <fullName evidence="1">Uncharacterized protein</fullName>
    </submittedName>
</protein>
<dbReference type="EMBL" id="BEXD01004115">
    <property type="protein sequence ID" value="GBC06995.1"/>
    <property type="molecule type" value="Genomic_DNA"/>
</dbReference>
<accession>A0A2Z6S7U2</accession>
<gene>
    <name evidence="1" type="ORF">RclHR1_00720004</name>
</gene>
<evidence type="ECO:0000313" key="1">
    <source>
        <dbReference type="EMBL" id="GBC06995.1"/>
    </source>
</evidence>
<reference evidence="1 2" key="1">
    <citation type="submission" date="2017-11" db="EMBL/GenBank/DDBJ databases">
        <title>The genome of Rhizophagus clarus HR1 reveals common genetic basis of auxotrophy among arbuscular mycorrhizal fungi.</title>
        <authorList>
            <person name="Kobayashi Y."/>
        </authorList>
    </citation>
    <scope>NUCLEOTIDE SEQUENCE [LARGE SCALE GENOMIC DNA]</scope>
    <source>
        <strain evidence="1 2">HR1</strain>
    </source>
</reference>
<keyword evidence="2" id="KW-1185">Reference proteome</keyword>